<dbReference type="Pfam" id="PF00903">
    <property type="entry name" value="Glyoxalase"/>
    <property type="match status" value="1"/>
</dbReference>
<feature type="domain" description="VOC" evidence="1">
    <location>
        <begin position="8"/>
        <end position="125"/>
    </location>
</feature>
<evidence type="ECO:0000313" key="2">
    <source>
        <dbReference type="EMBL" id="QJD28618.1"/>
    </source>
</evidence>
<reference evidence="3" key="1">
    <citation type="submission" date="2019-12" db="EMBL/GenBank/DDBJ databases">
        <authorList>
            <person name="Awala S.I."/>
            <person name="Rhee S.K."/>
        </authorList>
    </citation>
    <scope>NUCLEOTIDE SEQUENCE [LARGE SCALE GENOMIC DNA]</scope>
    <source>
        <strain evidence="3">IM1</strain>
    </source>
</reference>
<accession>A0A858Q479</accession>
<evidence type="ECO:0000313" key="3">
    <source>
        <dbReference type="Proteomes" id="UP000503004"/>
    </source>
</evidence>
<dbReference type="PANTHER" id="PTHR34109:SF1">
    <property type="entry name" value="VOC DOMAIN-CONTAINING PROTEIN"/>
    <property type="match status" value="1"/>
</dbReference>
<organism evidence="2 3">
    <name type="scientific">Methylococcus geothermalis</name>
    <dbReference type="NCBI Taxonomy" id="2681310"/>
    <lineage>
        <taxon>Bacteria</taxon>
        <taxon>Pseudomonadati</taxon>
        <taxon>Pseudomonadota</taxon>
        <taxon>Gammaproteobacteria</taxon>
        <taxon>Methylococcales</taxon>
        <taxon>Methylococcaceae</taxon>
        <taxon>Methylococcus</taxon>
    </lineage>
</organism>
<dbReference type="PANTHER" id="PTHR34109">
    <property type="entry name" value="BNAUNNG04460D PROTEIN-RELATED"/>
    <property type="match status" value="1"/>
</dbReference>
<dbReference type="EMBL" id="CP046565">
    <property type="protein sequence ID" value="QJD28618.1"/>
    <property type="molecule type" value="Genomic_DNA"/>
</dbReference>
<dbReference type="Gene3D" id="3.30.720.110">
    <property type="match status" value="1"/>
</dbReference>
<dbReference type="CDD" id="cd07246">
    <property type="entry name" value="VOC_like"/>
    <property type="match status" value="1"/>
</dbReference>
<dbReference type="InterPro" id="IPR037523">
    <property type="entry name" value="VOC_core"/>
</dbReference>
<dbReference type="KEGG" id="metu:GNH96_00640"/>
<dbReference type="Gene3D" id="3.30.720.120">
    <property type="match status" value="1"/>
</dbReference>
<evidence type="ECO:0000259" key="1">
    <source>
        <dbReference type="PROSITE" id="PS51819"/>
    </source>
</evidence>
<sequence>MAKAIPDGYHTVIPYLVVRGAADLIEFMKKAFDAKEWERIMRPDGTVGHAEMRIGDSVVMLSEARGEWQPMPGAIYLYVPDADAAYQRALDAGATSISPPANQFYGDRHGGVRDASGNLWWIATHIEDVPAEELKQRAEVFFSKH</sequence>
<dbReference type="Proteomes" id="UP000503004">
    <property type="component" value="Chromosome"/>
</dbReference>
<dbReference type="SUPFAM" id="SSF54593">
    <property type="entry name" value="Glyoxalase/Bleomycin resistance protein/Dihydroxybiphenyl dioxygenase"/>
    <property type="match status" value="1"/>
</dbReference>
<dbReference type="PROSITE" id="PS51819">
    <property type="entry name" value="VOC"/>
    <property type="match status" value="1"/>
</dbReference>
<dbReference type="AlphaFoldDB" id="A0A858Q479"/>
<keyword evidence="3" id="KW-1185">Reference proteome</keyword>
<dbReference type="InterPro" id="IPR004360">
    <property type="entry name" value="Glyas_Fos-R_dOase_dom"/>
</dbReference>
<protein>
    <submittedName>
        <fullName evidence="2">VOC family protein</fullName>
    </submittedName>
</protein>
<gene>
    <name evidence="2" type="ORF">GNH96_00640</name>
</gene>
<name>A0A858Q479_9GAMM</name>
<dbReference type="InterPro" id="IPR029068">
    <property type="entry name" value="Glyas_Bleomycin-R_OHBP_Dase"/>
</dbReference>
<proteinExistence type="predicted"/>
<dbReference type="RefSeq" id="WP_169601336.1">
    <property type="nucleotide sequence ID" value="NZ_CP046565.1"/>
</dbReference>